<keyword evidence="3" id="KW-1185">Reference proteome</keyword>
<feature type="signal peptide" evidence="1">
    <location>
        <begin position="1"/>
        <end position="22"/>
    </location>
</feature>
<sequence length="98" mass="10303">MRKLMFTALVSAVMAVPTATFAAGFTTYGKIGSLNAKANTVRLVNGDSFRLPSGVDLAGFSVGQTVKITWNTQSPSSIEVGRNMTIFELKATGISAVD</sequence>
<protein>
    <submittedName>
        <fullName evidence="2">DUF1344 domain-containing protein</fullName>
    </submittedName>
</protein>
<comment type="caution">
    <text evidence="2">The sequence shown here is derived from an EMBL/GenBank/DDBJ whole genome shotgun (WGS) entry which is preliminary data.</text>
</comment>
<dbReference type="EMBL" id="SSNY01000019">
    <property type="protein sequence ID" value="THF54501.1"/>
    <property type="molecule type" value="Genomic_DNA"/>
</dbReference>
<organism evidence="2 3">
    <name type="scientific">Ollibium composti</name>
    <dbReference type="NCBI Taxonomy" id="2675109"/>
    <lineage>
        <taxon>Bacteria</taxon>
        <taxon>Pseudomonadati</taxon>
        <taxon>Pseudomonadota</taxon>
        <taxon>Alphaproteobacteria</taxon>
        <taxon>Hyphomicrobiales</taxon>
        <taxon>Phyllobacteriaceae</taxon>
        <taxon>Ollibium</taxon>
    </lineage>
</organism>
<proteinExistence type="predicted"/>
<evidence type="ECO:0000313" key="2">
    <source>
        <dbReference type="EMBL" id="THF54501.1"/>
    </source>
</evidence>
<evidence type="ECO:0000313" key="3">
    <source>
        <dbReference type="Proteomes" id="UP000306441"/>
    </source>
</evidence>
<feature type="chain" id="PRO_5046957404" evidence="1">
    <location>
        <begin position="23"/>
        <end position="98"/>
    </location>
</feature>
<reference evidence="2 3" key="1">
    <citation type="submission" date="2019-04" db="EMBL/GenBank/DDBJ databases">
        <title>Mesorhizobium composti sp. nov., isolated from compost.</title>
        <authorList>
            <person name="Lin S.-Y."/>
            <person name="Hameed A."/>
            <person name="Hsieh Y.-T."/>
            <person name="Young C.-C."/>
        </authorList>
    </citation>
    <scope>NUCLEOTIDE SEQUENCE [LARGE SCALE GENOMIC DNA]</scope>
    <source>
        <strain evidence="2 3">CC-YTH430</strain>
    </source>
</reference>
<accession>A0ABY2Q191</accession>
<name>A0ABY2Q191_9HYPH</name>
<keyword evidence="1" id="KW-0732">Signal</keyword>
<gene>
    <name evidence="2" type="ORF">E6C48_21685</name>
</gene>
<dbReference type="RefSeq" id="WP_136360278.1">
    <property type="nucleotide sequence ID" value="NZ_SSNY01000019.1"/>
</dbReference>
<dbReference type="Proteomes" id="UP000306441">
    <property type="component" value="Unassembled WGS sequence"/>
</dbReference>
<evidence type="ECO:0000256" key="1">
    <source>
        <dbReference type="SAM" id="SignalP"/>
    </source>
</evidence>